<gene>
    <name evidence="2" type="ORF">WN50_01235</name>
</gene>
<dbReference type="CDD" id="cd00009">
    <property type="entry name" value="AAA"/>
    <property type="match status" value="1"/>
</dbReference>
<organism evidence="2 3">
    <name type="scientific">Limnoraphis robusta CS-951</name>
    <dbReference type="NCBI Taxonomy" id="1637645"/>
    <lineage>
        <taxon>Bacteria</taxon>
        <taxon>Bacillati</taxon>
        <taxon>Cyanobacteriota</taxon>
        <taxon>Cyanophyceae</taxon>
        <taxon>Oscillatoriophycideae</taxon>
        <taxon>Oscillatoriales</taxon>
        <taxon>Sirenicapillariaceae</taxon>
        <taxon>Limnoraphis</taxon>
    </lineage>
</organism>
<dbReference type="RefSeq" id="WP_046276675.1">
    <property type="nucleotide sequence ID" value="NZ_LATL02000314.1"/>
</dbReference>
<dbReference type="GO" id="GO:0016887">
    <property type="term" value="F:ATP hydrolysis activity"/>
    <property type="evidence" value="ECO:0007669"/>
    <property type="project" value="InterPro"/>
</dbReference>
<dbReference type="InterPro" id="IPR003593">
    <property type="entry name" value="AAA+_ATPase"/>
</dbReference>
<proteinExistence type="predicted"/>
<evidence type="ECO:0000313" key="3">
    <source>
        <dbReference type="Proteomes" id="UP000033607"/>
    </source>
</evidence>
<sequence>MVNNETTSTTLTASELSLLSDLDELRGAWQEIYPQQAEGGLQALSGFDHQFLLTLLKIVRQWKKASEAERQDPNTSHEVLAEAISDITEAGKFVTLTQVKQTLSDSAVSKALEEFWLIFNLASERTPNLLKHLRFVISGKFEGNRNINDIIKGWKTKTKDIDSKKLNEFKARVNHELIAEPRTDLTAELENLSRDEDTETTIGRWLGYLLQLGSGLSPERISALIWRELINDKSLEAFRATLARLLSQSRYRLRGVRHTLGGSLSLPRIDLLSQLQASVLTKRITLLIGSSGSGKSALCKLAMQTSFQDYTRLFLHPSDIISFTETPDSTSSRDTRRIDELLAAQVIEKPIIIIDDLSDVNEQSFDCVLNLLQNALANERSTDVRFVLVAHTDAESRVLEKIVARLGTEVFINVVKLPQLPINDLQSSNALPGDVASLVQRADNFGPALNLKLLDWLISSIQPDNINVSSFKNDLDLLAWFWRSHVGDSHEASEEGRVLIKTAISLADKFTPDLSLYDSGIESKILYTLVRRDCLRVVEEKVAVTHRFVGDCARFRYLLGKRRELEASELAAKSGNPLWSQPVRWFALYLAMESEETETWQELLQEAKKGNHLQLIDLLLDGAILSRQPSSVLQGCSGEHLPFFIQRLISRLLAIATEPIPDYFGVFQSMSASQRLMLHERTIGTPKVYLWEPVWRWLLAQNQEALIKNSKLIFKAAEACLNWGVSETFPLRGHIAELIVDLAHRVLLPDPDQEKRYWLHDSSSVAFACIIFTRKLRKAPTFRYGDG</sequence>
<evidence type="ECO:0000313" key="2">
    <source>
        <dbReference type="EMBL" id="KKD39838.1"/>
    </source>
</evidence>
<dbReference type="EMBL" id="LATL02000314">
    <property type="protein sequence ID" value="KKD39838.1"/>
    <property type="molecule type" value="Genomic_DNA"/>
</dbReference>
<dbReference type="OrthoDB" id="567881at2"/>
<dbReference type="PATRIC" id="fig|1637645.4.peg.6218"/>
<dbReference type="InterPro" id="IPR027417">
    <property type="entry name" value="P-loop_NTPase"/>
</dbReference>
<accession>A0A0F5YM47</accession>
<protein>
    <recommendedName>
        <fullName evidence="1">AAA+ ATPase domain-containing protein</fullName>
    </recommendedName>
</protein>
<dbReference type="Proteomes" id="UP000033607">
    <property type="component" value="Unassembled WGS sequence"/>
</dbReference>
<comment type="caution">
    <text evidence="2">The sequence shown here is derived from an EMBL/GenBank/DDBJ whole genome shotgun (WGS) entry which is preliminary data.</text>
</comment>
<dbReference type="Pfam" id="PF00004">
    <property type="entry name" value="AAA"/>
    <property type="match status" value="1"/>
</dbReference>
<dbReference type="AlphaFoldDB" id="A0A0F5YM47"/>
<dbReference type="SUPFAM" id="SSF52540">
    <property type="entry name" value="P-loop containing nucleoside triphosphate hydrolases"/>
    <property type="match status" value="1"/>
</dbReference>
<evidence type="ECO:0000259" key="1">
    <source>
        <dbReference type="SMART" id="SM00382"/>
    </source>
</evidence>
<name>A0A0F5YM47_9CYAN</name>
<dbReference type="Gene3D" id="3.40.50.300">
    <property type="entry name" value="P-loop containing nucleotide triphosphate hydrolases"/>
    <property type="match status" value="1"/>
</dbReference>
<dbReference type="GO" id="GO:0005524">
    <property type="term" value="F:ATP binding"/>
    <property type="evidence" value="ECO:0007669"/>
    <property type="project" value="InterPro"/>
</dbReference>
<dbReference type="SMART" id="SM00382">
    <property type="entry name" value="AAA"/>
    <property type="match status" value="1"/>
</dbReference>
<reference evidence="2 3" key="1">
    <citation type="submission" date="2015-06" db="EMBL/GenBank/DDBJ databases">
        <title>Draft genome assembly of filamentous brackish cyanobacterium Limnoraphis robusta strain CS-951.</title>
        <authorList>
            <person name="Willis A."/>
            <person name="Parks M."/>
            <person name="Burford M.A."/>
        </authorList>
    </citation>
    <scope>NUCLEOTIDE SEQUENCE [LARGE SCALE GENOMIC DNA]</scope>
    <source>
        <strain evidence="2 3">CS-951</strain>
    </source>
</reference>
<feature type="domain" description="AAA+ ATPase" evidence="1">
    <location>
        <begin position="281"/>
        <end position="417"/>
    </location>
</feature>
<dbReference type="InterPro" id="IPR003959">
    <property type="entry name" value="ATPase_AAA_core"/>
</dbReference>